<gene>
    <name evidence="3" type="ORF">PCON_08266</name>
</gene>
<dbReference type="InterPro" id="IPR056884">
    <property type="entry name" value="NPHP3-like_N"/>
</dbReference>
<reference evidence="3 4" key="1">
    <citation type="journal article" date="2013" name="PLoS Genet.">
        <title>The genome and development-dependent transcriptomes of Pyronema confluens: a window into fungal evolution.</title>
        <authorList>
            <person name="Traeger S."/>
            <person name="Altegoer F."/>
            <person name="Freitag M."/>
            <person name="Gabaldon T."/>
            <person name="Kempken F."/>
            <person name="Kumar A."/>
            <person name="Marcet-Houben M."/>
            <person name="Poggeler S."/>
            <person name="Stajich J.E."/>
            <person name="Nowrousian M."/>
        </authorList>
    </citation>
    <scope>NUCLEOTIDE SEQUENCE [LARGE SCALE GENOMIC DNA]</scope>
    <source>
        <strain evidence="4">CBS 100304</strain>
        <tissue evidence="3">Vegetative mycelium</tissue>
    </source>
</reference>
<evidence type="ECO:0000313" key="4">
    <source>
        <dbReference type="Proteomes" id="UP000018144"/>
    </source>
</evidence>
<dbReference type="EMBL" id="HF935427">
    <property type="protein sequence ID" value="CCX30164.1"/>
    <property type="molecule type" value="Genomic_DNA"/>
</dbReference>
<dbReference type="AlphaFoldDB" id="U4LDH7"/>
<evidence type="ECO:0000259" key="2">
    <source>
        <dbReference type="PROSITE" id="PS50837"/>
    </source>
</evidence>
<dbReference type="Proteomes" id="UP000018144">
    <property type="component" value="Unassembled WGS sequence"/>
</dbReference>
<dbReference type="OMA" id="RWKNGSN"/>
<dbReference type="SUPFAM" id="SSF52540">
    <property type="entry name" value="P-loop containing nucleoside triphosphate hydrolases"/>
    <property type="match status" value="1"/>
</dbReference>
<dbReference type="InterPro" id="IPR027417">
    <property type="entry name" value="P-loop_NTPase"/>
</dbReference>
<dbReference type="Gene3D" id="3.40.50.300">
    <property type="entry name" value="P-loop containing nucleotide triphosphate hydrolases"/>
    <property type="match status" value="1"/>
</dbReference>
<dbReference type="Pfam" id="PF17111">
    <property type="entry name" value="PigL_N"/>
    <property type="match status" value="1"/>
</dbReference>
<evidence type="ECO:0000256" key="1">
    <source>
        <dbReference type="ARBA" id="ARBA00022737"/>
    </source>
</evidence>
<feature type="domain" description="NACHT" evidence="2">
    <location>
        <begin position="263"/>
        <end position="413"/>
    </location>
</feature>
<dbReference type="eggNOG" id="ENOG502S4IM">
    <property type="taxonomic scope" value="Eukaryota"/>
</dbReference>
<name>U4LDH7_PYROM</name>
<dbReference type="OrthoDB" id="194358at2759"/>
<dbReference type="PANTHER" id="PTHR10039:SF16">
    <property type="entry name" value="GPI INOSITOL-DEACYLASE"/>
    <property type="match status" value="1"/>
</dbReference>
<protein>
    <submittedName>
        <fullName evidence="3">Similar to Vegetative incompatibility protein HET-E-1 acc. no. Q00808</fullName>
    </submittedName>
</protein>
<dbReference type="InterPro" id="IPR031348">
    <property type="entry name" value="PigL_N"/>
</dbReference>
<sequence length="480" mass="54662">MSGLEIIGIAANVIAVVDLANKAGNAVYSYIKSAKDCPETASKLHKELAAVQVSLQRLVPIAKKLDIATKAGQPAQNLSATSDLSASISECLSTISDISTQLQGHFTNRLRARFRRRLKWPIKEPKVREFIQDLSRYQQTFQLTLQLDIAEVTLRTEQAVHTSTNMLLETVSDGHQVALRTETAVHGVSDVILAVRNEQTKKNEIRDLIDLRQDINKLVAWLLPLSYNHKHDESWEKHEEGTGDWLFENPAYQRWEAETRAPSLLWIYGIPGCGKTILASSVIERLESAKLRHSSFVLAYHYCQYNKEETRSTPAIFRSIICQLLSSFPNQSIVWEQKTVQILFQKMSRGEGPPNGIKQLMMLVFHIARLHRRVMLVLDGLDECHRDTRASILEFISLMQDLKNVNILVLSRPEVDIMDELKSYPAISLEEQQKNLKEDMVIFIKKEFQNTRKWSASFQRLRDHIIEALILGSGRNIKGN</sequence>
<organism evidence="3 4">
    <name type="scientific">Pyronema omphalodes (strain CBS 100304)</name>
    <name type="common">Pyronema confluens</name>
    <dbReference type="NCBI Taxonomy" id="1076935"/>
    <lineage>
        <taxon>Eukaryota</taxon>
        <taxon>Fungi</taxon>
        <taxon>Dikarya</taxon>
        <taxon>Ascomycota</taxon>
        <taxon>Pezizomycotina</taxon>
        <taxon>Pezizomycetes</taxon>
        <taxon>Pezizales</taxon>
        <taxon>Pyronemataceae</taxon>
        <taxon>Pyronema</taxon>
    </lineage>
</organism>
<dbReference type="Pfam" id="PF24883">
    <property type="entry name" value="NPHP3_N"/>
    <property type="match status" value="1"/>
</dbReference>
<keyword evidence="4" id="KW-1185">Reference proteome</keyword>
<dbReference type="InterPro" id="IPR007111">
    <property type="entry name" value="NACHT_NTPase"/>
</dbReference>
<dbReference type="PROSITE" id="PS50837">
    <property type="entry name" value="NACHT"/>
    <property type="match status" value="1"/>
</dbReference>
<accession>U4LDH7</accession>
<keyword evidence="1" id="KW-0677">Repeat</keyword>
<dbReference type="PANTHER" id="PTHR10039">
    <property type="entry name" value="AMELOGENIN"/>
    <property type="match status" value="1"/>
</dbReference>
<proteinExistence type="predicted"/>
<evidence type="ECO:0000313" key="3">
    <source>
        <dbReference type="EMBL" id="CCX30164.1"/>
    </source>
</evidence>